<accession>J9BWQ0</accession>
<dbReference type="EMBL" id="AMCI01007820">
    <property type="protein sequence ID" value="EJW92000.1"/>
    <property type="molecule type" value="Genomic_DNA"/>
</dbReference>
<gene>
    <name evidence="1" type="ORF">EVA_19892</name>
</gene>
<organism evidence="1">
    <name type="scientific">gut metagenome</name>
    <dbReference type="NCBI Taxonomy" id="749906"/>
    <lineage>
        <taxon>unclassified sequences</taxon>
        <taxon>metagenomes</taxon>
        <taxon>organismal metagenomes</taxon>
    </lineage>
</organism>
<evidence type="ECO:0000313" key="1">
    <source>
        <dbReference type="EMBL" id="EJW92000.1"/>
    </source>
</evidence>
<comment type="caution">
    <text evidence="1">The sequence shown here is derived from an EMBL/GenBank/DDBJ whole genome shotgun (WGS) entry which is preliminary data.</text>
</comment>
<feature type="non-terminal residue" evidence="1">
    <location>
        <position position="1"/>
    </location>
</feature>
<dbReference type="AlphaFoldDB" id="J9BWQ0"/>
<protein>
    <submittedName>
        <fullName evidence="1">Uncharacterized protein</fullName>
    </submittedName>
</protein>
<sequence length="73" mass="7815">ARKGLCAATGKMGESIRGMVMPTVANPQCAHLDEPLFALYQQALETYPVMLDAICAHLVYNAPLGSDFDAIFG</sequence>
<name>J9BWQ0_9ZZZZ</name>
<proteinExistence type="predicted"/>
<reference evidence="1" key="1">
    <citation type="journal article" date="2012" name="PLoS ONE">
        <title>Gene sets for utilization of primary and secondary nutrition supplies in the distal gut of endangered iberian lynx.</title>
        <authorList>
            <person name="Alcaide M."/>
            <person name="Messina E."/>
            <person name="Richter M."/>
            <person name="Bargiela R."/>
            <person name="Peplies J."/>
            <person name="Huws S.A."/>
            <person name="Newbold C.J."/>
            <person name="Golyshin P.N."/>
            <person name="Simon M.A."/>
            <person name="Lopez G."/>
            <person name="Yakimov M.M."/>
            <person name="Ferrer M."/>
        </authorList>
    </citation>
    <scope>NUCLEOTIDE SEQUENCE</scope>
</reference>